<dbReference type="InterPro" id="IPR001633">
    <property type="entry name" value="EAL_dom"/>
</dbReference>
<dbReference type="Pfam" id="PF00563">
    <property type="entry name" value="EAL"/>
    <property type="match status" value="1"/>
</dbReference>
<evidence type="ECO:0000259" key="1">
    <source>
        <dbReference type="PROSITE" id="PS50883"/>
    </source>
</evidence>
<dbReference type="CDD" id="cd01949">
    <property type="entry name" value="GGDEF"/>
    <property type="match status" value="1"/>
</dbReference>
<dbReference type="PROSITE" id="PS50887">
    <property type="entry name" value="GGDEF"/>
    <property type="match status" value="1"/>
</dbReference>
<dbReference type="PANTHER" id="PTHR33121">
    <property type="entry name" value="CYCLIC DI-GMP PHOSPHODIESTERASE PDEF"/>
    <property type="match status" value="1"/>
</dbReference>
<dbReference type="InterPro" id="IPR050706">
    <property type="entry name" value="Cyclic-di-GMP_PDE-like"/>
</dbReference>
<dbReference type="Gene3D" id="3.20.20.450">
    <property type="entry name" value="EAL domain"/>
    <property type="match status" value="1"/>
</dbReference>
<dbReference type="SMART" id="SM00052">
    <property type="entry name" value="EAL"/>
    <property type="match status" value="1"/>
</dbReference>
<dbReference type="CDD" id="cd01948">
    <property type="entry name" value="EAL"/>
    <property type="match status" value="1"/>
</dbReference>
<proteinExistence type="predicted"/>
<dbReference type="NCBIfam" id="TIGR00254">
    <property type="entry name" value="GGDEF"/>
    <property type="match status" value="1"/>
</dbReference>
<dbReference type="InterPro" id="IPR000160">
    <property type="entry name" value="GGDEF_dom"/>
</dbReference>
<dbReference type="Gene3D" id="3.30.70.270">
    <property type="match status" value="1"/>
</dbReference>
<dbReference type="SUPFAM" id="SSF55073">
    <property type="entry name" value="Nucleotide cyclase"/>
    <property type="match status" value="1"/>
</dbReference>
<evidence type="ECO:0000313" key="3">
    <source>
        <dbReference type="EMBL" id="SFV72817.1"/>
    </source>
</evidence>
<evidence type="ECO:0000313" key="4">
    <source>
        <dbReference type="Proteomes" id="UP000186323"/>
    </source>
</evidence>
<gene>
    <name evidence="3" type="ORF">DESPIGER_0954</name>
</gene>
<dbReference type="Gene3D" id="3.30.450.40">
    <property type="match status" value="1"/>
</dbReference>
<dbReference type="AlphaFoldDB" id="A0A1K1LDL7"/>
<dbReference type="InterPro" id="IPR035919">
    <property type="entry name" value="EAL_sf"/>
</dbReference>
<dbReference type="Pfam" id="PF01590">
    <property type="entry name" value="GAF"/>
    <property type="match status" value="1"/>
</dbReference>
<dbReference type="InterPro" id="IPR043128">
    <property type="entry name" value="Rev_trsase/Diguanyl_cyclase"/>
</dbReference>
<keyword evidence="4" id="KW-1185">Reference proteome</keyword>
<dbReference type="SMART" id="SM00267">
    <property type="entry name" value="GGDEF"/>
    <property type="match status" value="1"/>
</dbReference>
<dbReference type="SUPFAM" id="SSF55781">
    <property type="entry name" value="GAF domain-like"/>
    <property type="match status" value="1"/>
</dbReference>
<dbReference type="Proteomes" id="UP000186323">
    <property type="component" value="Chromosome I"/>
</dbReference>
<dbReference type="PROSITE" id="PS50883">
    <property type="entry name" value="EAL"/>
    <property type="match status" value="1"/>
</dbReference>
<dbReference type="RefSeq" id="WP_072333756.1">
    <property type="nucleotide sequence ID" value="NZ_DBGALU010000122.1"/>
</dbReference>
<dbReference type="InterPro" id="IPR029016">
    <property type="entry name" value="GAF-like_dom_sf"/>
</dbReference>
<dbReference type="InterPro" id="IPR029787">
    <property type="entry name" value="Nucleotide_cyclase"/>
</dbReference>
<protein>
    <submittedName>
        <fullName evidence="3">Diguanylate cyclase/phosphodiesterase (GGDEF &amp; EAL domains) with PAS/PAC sensor(S)</fullName>
    </submittedName>
</protein>
<accession>A0A1K1LDL7</accession>
<evidence type="ECO:0000259" key="2">
    <source>
        <dbReference type="PROSITE" id="PS50887"/>
    </source>
</evidence>
<name>A0A1K1LDL7_9BACT</name>
<reference evidence="4" key="1">
    <citation type="submission" date="2016-10" db="EMBL/GenBank/DDBJ databases">
        <authorList>
            <person name="Wegmann U."/>
        </authorList>
    </citation>
    <scope>NUCLEOTIDE SEQUENCE [LARGE SCALE GENOMIC DNA]</scope>
</reference>
<dbReference type="GO" id="GO:0071111">
    <property type="term" value="F:cyclic-guanylate-specific phosphodiesterase activity"/>
    <property type="evidence" value="ECO:0007669"/>
    <property type="project" value="InterPro"/>
</dbReference>
<dbReference type="SUPFAM" id="SSF141868">
    <property type="entry name" value="EAL domain-like"/>
    <property type="match status" value="1"/>
</dbReference>
<dbReference type="EMBL" id="LT630450">
    <property type="protein sequence ID" value="SFV72817.1"/>
    <property type="molecule type" value="Genomic_DNA"/>
</dbReference>
<dbReference type="Pfam" id="PF00990">
    <property type="entry name" value="GGDEF"/>
    <property type="match status" value="1"/>
</dbReference>
<feature type="domain" description="EAL" evidence="1">
    <location>
        <begin position="448"/>
        <end position="698"/>
    </location>
</feature>
<sequence>MSMHEKILDNLQELVYIADMETYELLYYNRALAEEFHIPQGLRGKCHEILQRRQSPCPFCTNSKLSQDGCYVWKFYNPLVRRHFILSDSICEFNGRQVRTEIATDITEHMRLQEQLDRNLSLQNFINHCVRKLYRQDADLPVMIDDVLAAIGEYLHADRAYIFEFVEDVVRNTFEWCREGVVPQKESLANVPVGVIDRWMPNFHAHQPILITDPESLRLTSPDEYAELKRQDIHSLLVFPLWNGKTLRGFVGVDNLEPGRVDSSRVLLSSMKFFLSSSLWRRDLLRKLHFLSYHDQLTGVFNRNAFQRDVHKQDADVGIIFLDINGLKDINDGKGYNGGDAALTAVSRSVHELLPDTAVYRMGGDEFALLWQEGDEQAFRRDVERVRSLFAGTLGFTASVGCAWVRRGEDAVAGLVAADARMFAAKRDFYRSSPRSGRYRSGLDDVLELARPGRLDELLASDAFILYCQPQFRVEDGAVVGGEILLRLMSDGKVIPPMQFIPLLESLYAMPQVDLHVFGKVCACLSRWRDEGRTLVPLSVNFSRTTLAFPEVAGRLEKIRQDHGIPAGLLQVEVTETASTEDYHAFQQAVDSIRARGFRVAIDDFGVAYANLMTLARLGFDELKLDKSLMDDLGDSDKRQRLLRLVIEAAGDMGIRTVAEGVETREQLEILRRLRCPVVQGYLLSPPLPVEDFVSFLA</sequence>
<dbReference type="PANTHER" id="PTHR33121:SF70">
    <property type="entry name" value="SIGNALING PROTEIN YKOW"/>
    <property type="match status" value="1"/>
</dbReference>
<feature type="domain" description="GGDEF" evidence="2">
    <location>
        <begin position="315"/>
        <end position="446"/>
    </location>
</feature>
<dbReference type="KEGG" id="dpg:DESPIGER_0954"/>
<dbReference type="InterPro" id="IPR003018">
    <property type="entry name" value="GAF"/>
</dbReference>
<organism evidence="3 4">
    <name type="scientific">Desulfovibrio piger</name>
    <dbReference type="NCBI Taxonomy" id="901"/>
    <lineage>
        <taxon>Bacteria</taxon>
        <taxon>Pseudomonadati</taxon>
        <taxon>Thermodesulfobacteriota</taxon>
        <taxon>Desulfovibrionia</taxon>
        <taxon>Desulfovibrionales</taxon>
        <taxon>Desulfovibrionaceae</taxon>
        <taxon>Desulfovibrio</taxon>
    </lineage>
</organism>